<protein>
    <submittedName>
        <fullName evidence="1">Uncharacterized protein</fullName>
    </submittedName>
</protein>
<evidence type="ECO:0000313" key="2">
    <source>
        <dbReference type="Proteomes" id="UP000299102"/>
    </source>
</evidence>
<accession>A0A4C1YKA2</accession>
<dbReference type="Proteomes" id="UP000299102">
    <property type="component" value="Unassembled WGS sequence"/>
</dbReference>
<name>A0A4C1YKA2_EUMVA</name>
<comment type="caution">
    <text evidence="1">The sequence shown here is derived from an EMBL/GenBank/DDBJ whole genome shotgun (WGS) entry which is preliminary data.</text>
</comment>
<sequence length="234" mass="25875">MKICVWESSQIRIIVSINISNTCDVIYNSTGADNLESVSKLWTNTVGSELVGLDRKEFCYGTSAGAAYDTPRPRVLLLQDVILELKFFPKPKLQVTYTITLISAKRINTVRVLKTLSNSGLASPGGARGGPSRRPLLATPLLSNNMAQDYKYEETVSDIKKLRVVKNLVACKVGIRAKARAWSSAHINRTEPSGAGVSAHRRRLPASFRRPSCLPFTLTAVLLQLRERNAVDRY</sequence>
<reference evidence="1 2" key="1">
    <citation type="journal article" date="2019" name="Commun. Biol.">
        <title>The bagworm genome reveals a unique fibroin gene that provides high tensile strength.</title>
        <authorList>
            <person name="Kono N."/>
            <person name="Nakamura H."/>
            <person name="Ohtoshi R."/>
            <person name="Tomita M."/>
            <person name="Numata K."/>
            <person name="Arakawa K."/>
        </authorList>
    </citation>
    <scope>NUCLEOTIDE SEQUENCE [LARGE SCALE GENOMIC DNA]</scope>
</reference>
<keyword evidence="2" id="KW-1185">Reference proteome</keyword>
<evidence type="ECO:0000313" key="1">
    <source>
        <dbReference type="EMBL" id="GBP76821.1"/>
    </source>
</evidence>
<dbReference type="AlphaFoldDB" id="A0A4C1YKA2"/>
<proteinExistence type="predicted"/>
<gene>
    <name evidence="1" type="ORF">EVAR_49109_1</name>
</gene>
<dbReference type="EMBL" id="BGZK01001306">
    <property type="protein sequence ID" value="GBP76821.1"/>
    <property type="molecule type" value="Genomic_DNA"/>
</dbReference>
<organism evidence="1 2">
    <name type="scientific">Eumeta variegata</name>
    <name type="common">Bagworm moth</name>
    <name type="synonym">Eumeta japonica</name>
    <dbReference type="NCBI Taxonomy" id="151549"/>
    <lineage>
        <taxon>Eukaryota</taxon>
        <taxon>Metazoa</taxon>
        <taxon>Ecdysozoa</taxon>
        <taxon>Arthropoda</taxon>
        <taxon>Hexapoda</taxon>
        <taxon>Insecta</taxon>
        <taxon>Pterygota</taxon>
        <taxon>Neoptera</taxon>
        <taxon>Endopterygota</taxon>
        <taxon>Lepidoptera</taxon>
        <taxon>Glossata</taxon>
        <taxon>Ditrysia</taxon>
        <taxon>Tineoidea</taxon>
        <taxon>Psychidae</taxon>
        <taxon>Oiketicinae</taxon>
        <taxon>Eumeta</taxon>
    </lineage>
</organism>